<dbReference type="InterPro" id="IPR011990">
    <property type="entry name" value="TPR-like_helical_dom_sf"/>
</dbReference>
<organism evidence="1 2">
    <name type="scientific">Streptomyces yaizuensis</name>
    <dbReference type="NCBI Taxonomy" id="2989713"/>
    <lineage>
        <taxon>Bacteria</taxon>
        <taxon>Bacillati</taxon>
        <taxon>Actinomycetota</taxon>
        <taxon>Actinomycetes</taxon>
        <taxon>Kitasatosporales</taxon>
        <taxon>Streptomycetaceae</taxon>
        <taxon>Streptomyces</taxon>
    </lineage>
</organism>
<dbReference type="Proteomes" id="UP001291653">
    <property type="component" value="Unassembled WGS sequence"/>
</dbReference>
<reference evidence="1 2" key="1">
    <citation type="submission" date="2022-10" db="EMBL/GenBank/DDBJ databases">
        <title>Draft genome sequence of Streptomyces sp. YSPA8.</title>
        <authorList>
            <person name="Moriuchi R."/>
            <person name="Dohra H."/>
            <person name="Yamamura H."/>
            <person name="Kodani S."/>
        </authorList>
    </citation>
    <scope>NUCLEOTIDE SEQUENCE [LARGE SCALE GENOMIC DNA]</scope>
    <source>
        <strain evidence="1 2">YSPA8</strain>
    </source>
</reference>
<evidence type="ECO:0000313" key="2">
    <source>
        <dbReference type="Proteomes" id="UP001291653"/>
    </source>
</evidence>
<evidence type="ECO:0000313" key="1">
    <source>
        <dbReference type="EMBL" id="GLF98148.1"/>
    </source>
</evidence>
<keyword evidence="2" id="KW-1185">Reference proteome</keyword>
<name>A0ABQ5P6C6_9ACTN</name>
<dbReference type="RefSeq" id="WP_323450135.1">
    <property type="nucleotide sequence ID" value="NZ_BSBI01000013.1"/>
</dbReference>
<dbReference type="EMBL" id="BSBI01000013">
    <property type="protein sequence ID" value="GLF98148.1"/>
    <property type="molecule type" value="Genomic_DNA"/>
</dbReference>
<comment type="caution">
    <text evidence="1">The sequence shown here is derived from an EMBL/GenBank/DDBJ whole genome shotgun (WGS) entry which is preliminary data.</text>
</comment>
<sequence>MATATRFGQLVRERGWTYERFSGHFARAAGELAQRCGDRRLGSLAVSRATFERWVSGGIRTVPRSAVARVLEHLFDEPVSVLFSRLDAVTRRPDPGVWALPAPEPVADDPYLAAVESFRRTDRRQGGSTLYPAVVHYLRTTLGPVLFGGAHPGGETAFRAAAALTEMAGWMAHDSGRDALAREHFTHALRLARGVADPSVAANALVAMSHLALQSAGPDQALDLARTGLVALRGAAPVPMLAARLHTMEARALARRHEGPGALRALEVARGLLGLVPAVPVPDWVAPFDEAAFTSGAVWVHRDLGDLSTATAEARRAVALRGPERRRSRTFSQLCLARVLLAQGELEGACAVGHELLDACADLGSVRITQRLTGLEQALTVMPRGSRNTVAELLTRVQDTARHRRLLFPGVPDGSGPGGEQSPP</sequence>
<protein>
    <submittedName>
        <fullName evidence="1">Helix-turn-helix domain-containing protein</fullName>
    </submittedName>
</protein>
<gene>
    <name evidence="1" type="ORF">SYYSPA8_27645</name>
</gene>
<dbReference type="Gene3D" id="1.25.40.10">
    <property type="entry name" value="Tetratricopeptide repeat domain"/>
    <property type="match status" value="1"/>
</dbReference>
<accession>A0ABQ5P6C6</accession>
<proteinExistence type="predicted"/>